<dbReference type="GO" id="GO:0016747">
    <property type="term" value="F:acyltransferase activity, transferring groups other than amino-acyl groups"/>
    <property type="evidence" value="ECO:0007669"/>
    <property type="project" value="InterPro"/>
</dbReference>
<dbReference type="InterPro" id="IPR050832">
    <property type="entry name" value="Bact_Acetyltransf"/>
</dbReference>
<reference evidence="4 5" key="1">
    <citation type="submission" date="2018-12" db="EMBL/GenBank/DDBJ databases">
        <title>Glycomyces sp. YIM 121974 draft genome.</title>
        <authorList>
            <person name="Li Q."/>
        </authorList>
    </citation>
    <scope>NUCLEOTIDE SEQUENCE [LARGE SCALE GENOMIC DNA]</scope>
    <source>
        <strain evidence="4 5">YIM 121974</strain>
    </source>
</reference>
<dbReference type="AlphaFoldDB" id="A0A426UWE5"/>
<dbReference type="CDD" id="cd04301">
    <property type="entry name" value="NAT_SF"/>
    <property type="match status" value="1"/>
</dbReference>
<feature type="domain" description="N-acetyltransferase" evidence="3">
    <location>
        <begin position="2"/>
        <end position="151"/>
    </location>
</feature>
<name>A0A426UWE5_9ACTN</name>
<sequence>MTLIRRETAADREAVHALQTAAFKDAPHSSGGEADLVDALRGTDAWAPEHSLVAEVDGRPVGHVVSTYGTLGETRVLGLGPIGVDPAFQGAGIGSALMHAAIGAADARDEPAILLLGDPGYYARFGFVPAADHGVAPEHPEWGAYFQIRILTAWRPELRGTYAYAPPFAEFG</sequence>
<dbReference type="InterPro" id="IPR016181">
    <property type="entry name" value="Acyl_CoA_acyltransferase"/>
</dbReference>
<dbReference type="InterPro" id="IPR000182">
    <property type="entry name" value="GNAT_dom"/>
</dbReference>
<dbReference type="Gene3D" id="3.40.630.30">
    <property type="match status" value="1"/>
</dbReference>
<dbReference type="RefSeq" id="WP_125248828.1">
    <property type="nucleotide sequence ID" value="NZ_RSEB01000004.1"/>
</dbReference>
<keyword evidence="2" id="KW-0012">Acyltransferase</keyword>
<evidence type="ECO:0000256" key="1">
    <source>
        <dbReference type="ARBA" id="ARBA00022679"/>
    </source>
</evidence>
<accession>A0A426UWE5</accession>
<dbReference type="OrthoDB" id="9797178at2"/>
<keyword evidence="5" id="KW-1185">Reference proteome</keyword>
<evidence type="ECO:0000256" key="2">
    <source>
        <dbReference type="ARBA" id="ARBA00023315"/>
    </source>
</evidence>
<dbReference type="Pfam" id="PF00583">
    <property type="entry name" value="Acetyltransf_1"/>
    <property type="match status" value="1"/>
</dbReference>
<comment type="caution">
    <text evidence="4">The sequence shown here is derived from an EMBL/GenBank/DDBJ whole genome shotgun (WGS) entry which is preliminary data.</text>
</comment>
<organism evidence="4 5">
    <name type="scientific">Glycomyces terrestris</name>
    <dbReference type="NCBI Taxonomy" id="2493553"/>
    <lineage>
        <taxon>Bacteria</taxon>
        <taxon>Bacillati</taxon>
        <taxon>Actinomycetota</taxon>
        <taxon>Actinomycetes</taxon>
        <taxon>Glycomycetales</taxon>
        <taxon>Glycomycetaceae</taxon>
        <taxon>Glycomyces</taxon>
    </lineage>
</organism>
<dbReference type="Proteomes" id="UP000277256">
    <property type="component" value="Unassembled WGS sequence"/>
</dbReference>
<dbReference type="EMBL" id="RSEB01000004">
    <property type="protein sequence ID" value="RRR98521.1"/>
    <property type="molecule type" value="Genomic_DNA"/>
</dbReference>
<evidence type="ECO:0000259" key="3">
    <source>
        <dbReference type="PROSITE" id="PS51186"/>
    </source>
</evidence>
<dbReference type="PROSITE" id="PS51186">
    <property type="entry name" value="GNAT"/>
    <property type="match status" value="1"/>
</dbReference>
<evidence type="ECO:0000313" key="4">
    <source>
        <dbReference type="EMBL" id="RRR98521.1"/>
    </source>
</evidence>
<proteinExistence type="predicted"/>
<dbReference type="PANTHER" id="PTHR43877">
    <property type="entry name" value="AMINOALKYLPHOSPHONATE N-ACETYLTRANSFERASE-RELATED-RELATED"/>
    <property type="match status" value="1"/>
</dbReference>
<gene>
    <name evidence="4" type="ORF">EIW28_16725</name>
</gene>
<evidence type="ECO:0000313" key="5">
    <source>
        <dbReference type="Proteomes" id="UP000277256"/>
    </source>
</evidence>
<keyword evidence="1 4" id="KW-0808">Transferase</keyword>
<dbReference type="SUPFAM" id="SSF55729">
    <property type="entry name" value="Acyl-CoA N-acyltransferases (Nat)"/>
    <property type="match status" value="1"/>
</dbReference>
<protein>
    <submittedName>
        <fullName evidence="4">N-acetyltransferase</fullName>
    </submittedName>
</protein>
<dbReference type="PANTHER" id="PTHR43877:SF1">
    <property type="entry name" value="ACETYLTRANSFERASE"/>
    <property type="match status" value="1"/>
</dbReference>